<dbReference type="Pfam" id="PF03551">
    <property type="entry name" value="PadR"/>
    <property type="match status" value="1"/>
</dbReference>
<evidence type="ECO:0000259" key="1">
    <source>
        <dbReference type="Pfam" id="PF03551"/>
    </source>
</evidence>
<reference evidence="2 3" key="1">
    <citation type="journal article" date="2015" name="Genome Announc.">
        <title>Expanding the biotechnology potential of lactobacilli through comparative genomics of 213 strains and associated genera.</title>
        <authorList>
            <person name="Sun Z."/>
            <person name="Harris H.M."/>
            <person name="McCann A."/>
            <person name="Guo C."/>
            <person name="Argimon S."/>
            <person name="Zhang W."/>
            <person name="Yang X."/>
            <person name="Jeffery I.B."/>
            <person name="Cooney J.C."/>
            <person name="Kagawa T.F."/>
            <person name="Liu W."/>
            <person name="Song Y."/>
            <person name="Salvetti E."/>
            <person name="Wrobel A."/>
            <person name="Rasinkangas P."/>
            <person name="Parkhill J."/>
            <person name="Rea M.C."/>
            <person name="O'Sullivan O."/>
            <person name="Ritari J."/>
            <person name="Douillard F.P."/>
            <person name="Paul Ross R."/>
            <person name="Yang R."/>
            <person name="Briner A.E."/>
            <person name="Felis G.E."/>
            <person name="de Vos W.M."/>
            <person name="Barrangou R."/>
            <person name="Klaenhammer T.R."/>
            <person name="Caufield P.W."/>
            <person name="Cui Y."/>
            <person name="Zhang H."/>
            <person name="O'Toole P.W."/>
        </authorList>
    </citation>
    <scope>NUCLEOTIDE SEQUENCE [LARGE SCALE GENOMIC DNA]</scope>
    <source>
        <strain evidence="2 3">DSM 19906</strain>
    </source>
</reference>
<dbReference type="Proteomes" id="UP000051439">
    <property type="component" value="Unassembled WGS sequence"/>
</dbReference>
<feature type="domain" description="Transcription regulator PadR N-terminal" evidence="1">
    <location>
        <begin position="29"/>
        <end position="98"/>
    </location>
</feature>
<dbReference type="InterPro" id="IPR005149">
    <property type="entry name" value="Tscrpt_reg_PadR_N"/>
</dbReference>
<gene>
    <name evidence="2" type="ORF">FC98_GL001231</name>
</gene>
<evidence type="ECO:0000313" key="3">
    <source>
        <dbReference type="Proteomes" id="UP000051439"/>
    </source>
</evidence>
<keyword evidence="3" id="KW-1185">Reference proteome</keyword>
<dbReference type="PANTHER" id="PTHR33169:SF25">
    <property type="entry name" value="DNA-BINDING PROTEIN YIZB-RELATED"/>
    <property type="match status" value="1"/>
</dbReference>
<protein>
    <submittedName>
        <fullName evidence="2">Transcriptional regulator, PadR family</fullName>
    </submittedName>
</protein>
<dbReference type="AlphaFoldDB" id="A0A0R1NTK6"/>
<dbReference type="EMBL" id="AZEB01000020">
    <property type="protein sequence ID" value="KRL20826.1"/>
    <property type="molecule type" value="Genomic_DNA"/>
</dbReference>
<dbReference type="InterPro" id="IPR036388">
    <property type="entry name" value="WH-like_DNA-bd_sf"/>
</dbReference>
<comment type="caution">
    <text evidence="2">The sequence shown here is derived from an EMBL/GenBank/DDBJ whole genome shotgun (WGS) entry which is preliminary data.</text>
</comment>
<dbReference type="InterPro" id="IPR052509">
    <property type="entry name" value="Metal_resp_DNA-bind_regulator"/>
</dbReference>
<dbReference type="RefSeq" id="WP_008857341.1">
    <property type="nucleotide sequence ID" value="NZ_AZEB01000020.1"/>
</dbReference>
<dbReference type="Gene3D" id="1.10.10.10">
    <property type="entry name" value="Winged helix-like DNA-binding domain superfamily/Winged helix DNA-binding domain"/>
    <property type="match status" value="1"/>
</dbReference>
<dbReference type="InterPro" id="IPR036390">
    <property type="entry name" value="WH_DNA-bd_sf"/>
</dbReference>
<evidence type="ECO:0000313" key="2">
    <source>
        <dbReference type="EMBL" id="KRL20826.1"/>
    </source>
</evidence>
<name>A0A0R1NTK6_9LACO</name>
<dbReference type="SUPFAM" id="SSF46785">
    <property type="entry name" value="Winged helix' DNA-binding domain"/>
    <property type="match status" value="1"/>
</dbReference>
<sequence length="122" mass="13734">MHYKLVGSDYLAQTDPSSQMLKGILQGCLLILINEKPFYGYSISQELSKSGFADIPKGTIYPLLISMEKKGLIWGKRQPSNEGPQRKYYYLTDAGKTEKDRFIDQWATLSAGVNNLIHKGSE</sequence>
<organism evidence="2 3">
    <name type="scientific">Lentilactobacillus kisonensis DSM 19906 = JCM 15041</name>
    <dbReference type="NCBI Taxonomy" id="1423766"/>
    <lineage>
        <taxon>Bacteria</taxon>
        <taxon>Bacillati</taxon>
        <taxon>Bacillota</taxon>
        <taxon>Bacilli</taxon>
        <taxon>Lactobacillales</taxon>
        <taxon>Lactobacillaceae</taxon>
        <taxon>Lentilactobacillus</taxon>
    </lineage>
</organism>
<dbReference type="PANTHER" id="PTHR33169">
    <property type="entry name" value="PADR-FAMILY TRANSCRIPTIONAL REGULATOR"/>
    <property type="match status" value="1"/>
</dbReference>
<proteinExistence type="predicted"/>
<accession>A0A0R1NTK6</accession>
<dbReference type="PATRIC" id="fig|1423766.4.peg.1267"/>